<feature type="transmembrane region" description="Helical" evidence="1">
    <location>
        <begin position="39"/>
        <end position="57"/>
    </location>
</feature>
<reference evidence="3 4" key="1">
    <citation type="submission" date="2011-08" db="EMBL/GenBank/DDBJ databases">
        <title>The Genome Sequence of Johnsonella ignava ATCC 51276.</title>
        <authorList>
            <consortium name="The Broad Institute Genome Sequencing Platform"/>
            <person name="Earl A."/>
            <person name="Ward D."/>
            <person name="Feldgarden M."/>
            <person name="Gevers D."/>
            <person name="Izard J."/>
            <person name="Blanton J.M."/>
            <person name="Baranova O.V."/>
            <person name="Dewhirst F.E."/>
            <person name="Young S.K."/>
            <person name="Zeng Q."/>
            <person name="Gargeya S."/>
            <person name="Fitzgerald M."/>
            <person name="Haas B."/>
            <person name="Abouelleil A."/>
            <person name="Alvarado L."/>
            <person name="Arachchi H.M."/>
            <person name="Berlin A."/>
            <person name="Brown A."/>
            <person name="Chapman S.B."/>
            <person name="Chen Z."/>
            <person name="Dunbar C."/>
            <person name="Freedman E."/>
            <person name="Gearin G."/>
            <person name="Gellesch M."/>
            <person name="Goldberg J."/>
            <person name="Griggs A."/>
            <person name="Gujja S."/>
            <person name="Heiman D."/>
            <person name="Howarth C."/>
            <person name="Larson L."/>
            <person name="Lui A."/>
            <person name="MacDonald P.J.P."/>
            <person name="Montmayeur A."/>
            <person name="Murphy C."/>
            <person name="Neiman D."/>
            <person name="Pearson M."/>
            <person name="Priest M."/>
            <person name="Roberts A."/>
            <person name="Saif S."/>
            <person name="Shea T."/>
            <person name="Shenoy N."/>
            <person name="Sisk P."/>
            <person name="Stolte C."/>
            <person name="Sykes S."/>
            <person name="Wortman J."/>
            <person name="Nusbaum C."/>
            <person name="Birren B."/>
        </authorList>
    </citation>
    <scope>NUCLEOTIDE SEQUENCE [LARGE SCALE GENOMIC DNA]</scope>
    <source>
        <strain evidence="3 4">ATCC 51276</strain>
    </source>
</reference>
<feature type="domain" description="YcxB-like C-terminal" evidence="2">
    <location>
        <begin position="107"/>
        <end position="160"/>
    </location>
</feature>
<dbReference type="EMBL" id="ACZL01000023">
    <property type="protein sequence ID" value="EHI55280.1"/>
    <property type="molecule type" value="Genomic_DNA"/>
</dbReference>
<comment type="caution">
    <text evidence="3">The sequence shown here is derived from an EMBL/GenBank/DDBJ whole genome shotgun (WGS) entry which is preliminary data.</text>
</comment>
<dbReference type="InterPro" id="IPR025588">
    <property type="entry name" value="YcxB-like_C"/>
</dbReference>
<dbReference type="Pfam" id="PF14317">
    <property type="entry name" value="YcxB"/>
    <property type="match status" value="1"/>
</dbReference>
<keyword evidence="1" id="KW-0472">Membrane</keyword>
<keyword evidence="1" id="KW-1133">Transmembrane helix</keyword>
<dbReference type="HOGENOM" id="CLU_104971_2_0_9"/>
<dbReference type="Proteomes" id="UP000003011">
    <property type="component" value="Unassembled WGS sequence"/>
</dbReference>
<evidence type="ECO:0000256" key="1">
    <source>
        <dbReference type="SAM" id="Phobius"/>
    </source>
</evidence>
<evidence type="ECO:0000259" key="2">
    <source>
        <dbReference type="Pfam" id="PF14317"/>
    </source>
</evidence>
<dbReference type="RefSeq" id="WP_005541037.1">
    <property type="nucleotide sequence ID" value="NZ_JH378833.1"/>
</dbReference>
<keyword evidence="1" id="KW-0812">Transmembrane</keyword>
<evidence type="ECO:0000313" key="4">
    <source>
        <dbReference type="Proteomes" id="UP000003011"/>
    </source>
</evidence>
<gene>
    <name evidence="3" type="ORF">HMPREF9333_01416</name>
</gene>
<proteinExistence type="predicted"/>
<dbReference type="STRING" id="679200.HMPREF9333_01416"/>
<dbReference type="AlphaFoldDB" id="G5GIM6"/>
<accession>G5GIM6</accession>
<name>G5GIM6_9FIRM</name>
<feature type="transmembrane region" description="Helical" evidence="1">
    <location>
        <begin position="69"/>
        <end position="88"/>
    </location>
</feature>
<protein>
    <recommendedName>
        <fullName evidence="2">YcxB-like C-terminal domain-containing protein</fullName>
    </recommendedName>
</protein>
<organism evidence="3 4">
    <name type="scientific">Johnsonella ignava ATCC 51276</name>
    <dbReference type="NCBI Taxonomy" id="679200"/>
    <lineage>
        <taxon>Bacteria</taxon>
        <taxon>Bacillati</taxon>
        <taxon>Bacillota</taxon>
        <taxon>Clostridia</taxon>
        <taxon>Lachnospirales</taxon>
        <taxon>Lachnospiraceae</taxon>
        <taxon>Johnsonella</taxon>
    </lineage>
</organism>
<keyword evidence="4" id="KW-1185">Reference proteome</keyword>
<dbReference type="eggNOG" id="ENOG5032VHG">
    <property type="taxonomic scope" value="Bacteria"/>
</dbReference>
<sequence length="183" mass="21449">MHNITKDKENKDKKDGISLDIKLNVNDIWLFSMYNANRGMLGIFNLSFTLAAIYMLMINISSSDIPMKLLFVFFILLFSVIQPAMLYLKAFKQAKNNHIKDGFKIIFDESGFEVFQSGQSLKFEWNMVYKSAATNTMIIIFLNNIRAYLIPKRYLNKDNYRLKELIKSKTRVSFFTRFTNGFK</sequence>
<evidence type="ECO:0000313" key="3">
    <source>
        <dbReference type="EMBL" id="EHI55280.1"/>
    </source>
</evidence>